<accession>A0A0V7ZIN9</accession>
<dbReference type="EMBL" id="LMTZ01000122">
    <property type="protein sequence ID" value="KST64437.1"/>
    <property type="molecule type" value="Genomic_DNA"/>
</dbReference>
<keyword evidence="7 9" id="KW-1133">Transmembrane helix</keyword>
<dbReference type="GO" id="GO:0016020">
    <property type="term" value="C:membrane"/>
    <property type="evidence" value="ECO:0007669"/>
    <property type="project" value="UniProtKB-SubCell"/>
</dbReference>
<dbReference type="Proteomes" id="UP000053372">
    <property type="component" value="Unassembled WGS sequence"/>
</dbReference>
<dbReference type="Pfam" id="PF13641">
    <property type="entry name" value="Glyco_tranf_2_3"/>
    <property type="match status" value="1"/>
</dbReference>
<keyword evidence="5 10" id="KW-0808">Transferase</keyword>
<comment type="caution">
    <text evidence="10">The sequence shown here is derived from an EMBL/GenBank/DDBJ whole genome shotgun (WGS) entry which is preliminary data.</text>
</comment>
<comment type="pathway">
    <text evidence="3">Sphingolipid metabolism.</text>
</comment>
<evidence type="ECO:0000256" key="4">
    <source>
        <dbReference type="ARBA" id="ARBA00022676"/>
    </source>
</evidence>
<reference evidence="10 11" key="1">
    <citation type="journal article" date="2015" name="Genome Announc.">
        <title>Draft Genome of the Euendolithic (true boring) Cyanobacterium Mastigocoleus testarum strain BC008.</title>
        <authorList>
            <person name="Guida B.S."/>
            <person name="Garcia-Pichel F."/>
        </authorList>
    </citation>
    <scope>NUCLEOTIDE SEQUENCE [LARGE SCALE GENOMIC DNA]</scope>
    <source>
        <strain evidence="10 11">BC008</strain>
    </source>
</reference>
<gene>
    <name evidence="10" type="ORF">BC008_17550</name>
</gene>
<evidence type="ECO:0000313" key="10">
    <source>
        <dbReference type="EMBL" id="KST64437.1"/>
    </source>
</evidence>
<feature type="transmembrane region" description="Helical" evidence="9">
    <location>
        <begin position="12"/>
        <end position="30"/>
    </location>
</feature>
<dbReference type="Gene3D" id="3.90.550.10">
    <property type="entry name" value="Spore Coat Polysaccharide Biosynthesis Protein SpsA, Chain A"/>
    <property type="match status" value="1"/>
</dbReference>
<evidence type="ECO:0000256" key="2">
    <source>
        <dbReference type="ARBA" id="ARBA00004760"/>
    </source>
</evidence>
<feature type="transmembrane region" description="Helical" evidence="9">
    <location>
        <begin position="278"/>
        <end position="306"/>
    </location>
</feature>
<evidence type="ECO:0000313" key="11">
    <source>
        <dbReference type="Proteomes" id="UP000053372"/>
    </source>
</evidence>
<keyword evidence="4" id="KW-0328">Glycosyltransferase</keyword>
<keyword evidence="8 9" id="KW-0472">Membrane</keyword>
<dbReference type="InterPro" id="IPR029044">
    <property type="entry name" value="Nucleotide-diphossugar_trans"/>
</dbReference>
<dbReference type="InterPro" id="IPR025993">
    <property type="entry name" value="Ceramide_glucosylTrfase"/>
</dbReference>
<dbReference type="RefSeq" id="WP_027844598.1">
    <property type="nucleotide sequence ID" value="NZ_LMTZ01000122.1"/>
</dbReference>
<sequence>MNQLITLFCLGLLVWFIIQSLLMLLFLRYLRSYNSKALPVKELPKTAVILSLRGADPYLSKCLRSLFQQNYPNYDIKLIVDSEEDPAWKVAIKTVAEEKASNVEIQALKYRRKTCTLKCSSLVQALSTLDKTYKVVALVDADTVAHSNWLRELVSPLSDPKVAATTGNRWYLPTGQYWGTLVRYIWNTSAVVQMFLYGIPWGGTLAIKTEVIQKTGLLEKWKHSYTDDTMISRVMRKHGYQVKFVPSLLIVNREETNLPRLLPWIRRQLFISRLYHPLWPAVVGDSILTIVLPNLVLGLFFISFVIGQGQAAILALIGYCSYLVGLLALILTLEKSVRQVISRRGEVSPRFNKSKIWKIFVGTPFTQWFYFIALVSCHWMPIVNWRGINYQIKGPFKIRMMEYRPYKWVDQPIDPKISL</sequence>
<evidence type="ECO:0000256" key="7">
    <source>
        <dbReference type="ARBA" id="ARBA00022989"/>
    </source>
</evidence>
<dbReference type="PANTHER" id="PTHR12726:SF0">
    <property type="entry name" value="CERAMIDE GLUCOSYLTRANSFERASE"/>
    <property type="match status" value="1"/>
</dbReference>
<evidence type="ECO:0000256" key="6">
    <source>
        <dbReference type="ARBA" id="ARBA00022692"/>
    </source>
</evidence>
<dbReference type="PANTHER" id="PTHR12726">
    <property type="entry name" value="CERAMIDE GLUCOSYLTRANSFERASE"/>
    <property type="match status" value="1"/>
</dbReference>
<protein>
    <submittedName>
        <fullName evidence="10">Glycosyltransferase</fullName>
    </submittedName>
</protein>
<comment type="subcellular location">
    <subcellularLocation>
        <location evidence="1">Membrane</location>
        <topology evidence="1">Multi-pass membrane protein</topology>
    </subcellularLocation>
</comment>
<dbReference type="GO" id="GO:0006679">
    <property type="term" value="P:glucosylceramide biosynthetic process"/>
    <property type="evidence" value="ECO:0007669"/>
    <property type="project" value="TreeGrafter"/>
</dbReference>
<evidence type="ECO:0000256" key="9">
    <source>
        <dbReference type="SAM" id="Phobius"/>
    </source>
</evidence>
<comment type="pathway">
    <text evidence="2">Lipid metabolism; sphingolipid metabolism.</text>
</comment>
<name>A0A0V7ZIN9_9CYAN</name>
<dbReference type="GO" id="GO:0008120">
    <property type="term" value="F:ceramide glucosyltransferase activity"/>
    <property type="evidence" value="ECO:0007669"/>
    <property type="project" value="TreeGrafter"/>
</dbReference>
<feature type="transmembrane region" description="Helical" evidence="9">
    <location>
        <begin position="312"/>
        <end position="333"/>
    </location>
</feature>
<proteinExistence type="predicted"/>
<dbReference type="AlphaFoldDB" id="A0A0V7ZIN9"/>
<evidence type="ECO:0000256" key="5">
    <source>
        <dbReference type="ARBA" id="ARBA00022679"/>
    </source>
</evidence>
<evidence type="ECO:0000256" key="3">
    <source>
        <dbReference type="ARBA" id="ARBA00004991"/>
    </source>
</evidence>
<keyword evidence="11" id="KW-1185">Reference proteome</keyword>
<evidence type="ECO:0000256" key="8">
    <source>
        <dbReference type="ARBA" id="ARBA00023136"/>
    </source>
</evidence>
<dbReference type="SUPFAM" id="SSF53448">
    <property type="entry name" value="Nucleotide-diphospho-sugar transferases"/>
    <property type="match status" value="1"/>
</dbReference>
<evidence type="ECO:0000256" key="1">
    <source>
        <dbReference type="ARBA" id="ARBA00004141"/>
    </source>
</evidence>
<keyword evidence="6 9" id="KW-0812">Transmembrane</keyword>
<organism evidence="10 11">
    <name type="scientific">Mastigocoleus testarum BC008</name>
    <dbReference type="NCBI Taxonomy" id="371196"/>
    <lineage>
        <taxon>Bacteria</taxon>
        <taxon>Bacillati</taxon>
        <taxon>Cyanobacteriota</taxon>
        <taxon>Cyanophyceae</taxon>
        <taxon>Nostocales</taxon>
        <taxon>Hapalosiphonaceae</taxon>
        <taxon>Mastigocoleus</taxon>
    </lineage>
</organism>